<accession>A0AAV5IGA7</accession>
<evidence type="ECO:0000256" key="1">
    <source>
        <dbReference type="ARBA" id="ARBA00004906"/>
    </source>
</evidence>
<gene>
    <name evidence="3" type="ORF">SLEP1_g11186</name>
</gene>
<reference evidence="3 4" key="1">
    <citation type="journal article" date="2021" name="Commun. Biol.">
        <title>The genome of Shorea leprosula (Dipterocarpaceae) highlights the ecological relevance of drought in aseasonal tropical rainforests.</title>
        <authorList>
            <person name="Ng K.K.S."/>
            <person name="Kobayashi M.J."/>
            <person name="Fawcett J.A."/>
            <person name="Hatakeyama M."/>
            <person name="Paape T."/>
            <person name="Ng C.H."/>
            <person name="Ang C.C."/>
            <person name="Tnah L.H."/>
            <person name="Lee C.T."/>
            <person name="Nishiyama T."/>
            <person name="Sese J."/>
            <person name="O'Brien M.J."/>
            <person name="Copetti D."/>
            <person name="Mohd Noor M.I."/>
            <person name="Ong R.C."/>
            <person name="Putra M."/>
            <person name="Sireger I.Z."/>
            <person name="Indrioko S."/>
            <person name="Kosugi Y."/>
            <person name="Izuno A."/>
            <person name="Isagi Y."/>
            <person name="Lee S.L."/>
            <person name="Shimizu K.K."/>
        </authorList>
    </citation>
    <scope>NUCLEOTIDE SEQUENCE [LARGE SCALE GENOMIC DNA]</scope>
    <source>
        <strain evidence="3">214</strain>
    </source>
</reference>
<dbReference type="AlphaFoldDB" id="A0AAV5IGA7"/>
<dbReference type="EMBL" id="BPVZ01000012">
    <property type="protein sequence ID" value="GKU98150.1"/>
    <property type="molecule type" value="Genomic_DNA"/>
</dbReference>
<sequence length="334" mass="37596">MFFFVGEEERPVPTHKIILQASGKFRLCSSDDESDEDVIQLQDVACPILHALLQYISESQLGSLWALSTQFEPHSWAVFPFGIPINVQSLQQLYLTSEYSDISVYVEGYGFIPQSHKIILSLYSVPFAKTFTNGMCESNSSDVCLRDESPKALKAVLEFMYSGGLRIEDTMDFGTLLLQLLLLSDKYGITLLHQGCCKMLLECLSEDSVCPIPQVVSSIPSCKLVEETCERQFAMRFNYYTTASLGFILLDEATFRSIIQVVDELMMNSTPEHLFKERVQLVNDLLPSVHFPLLPSPLLKKLENTNLSRQISAFGKLVSLPSSSKNMYLLGKRV</sequence>
<dbReference type="PANTHER" id="PTHR47457">
    <property type="entry name" value="OS05G0345500 PROTEIN"/>
    <property type="match status" value="1"/>
</dbReference>
<protein>
    <recommendedName>
        <fullName evidence="2">BTB domain-containing protein</fullName>
    </recommendedName>
</protein>
<dbReference type="CDD" id="cd18186">
    <property type="entry name" value="BTB_POZ_ZBTB_KLHL-like"/>
    <property type="match status" value="1"/>
</dbReference>
<dbReference type="PROSITE" id="PS50097">
    <property type="entry name" value="BTB"/>
    <property type="match status" value="1"/>
</dbReference>
<comment type="pathway">
    <text evidence="1">Protein modification; protein ubiquitination.</text>
</comment>
<evidence type="ECO:0000313" key="3">
    <source>
        <dbReference type="EMBL" id="GKU98150.1"/>
    </source>
</evidence>
<dbReference type="SUPFAM" id="SSF54695">
    <property type="entry name" value="POZ domain"/>
    <property type="match status" value="1"/>
</dbReference>
<dbReference type="SMART" id="SM00225">
    <property type="entry name" value="BTB"/>
    <property type="match status" value="1"/>
</dbReference>
<dbReference type="Proteomes" id="UP001054252">
    <property type="component" value="Unassembled WGS sequence"/>
</dbReference>
<dbReference type="Pfam" id="PF00651">
    <property type="entry name" value="BTB"/>
    <property type="match status" value="1"/>
</dbReference>
<dbReference type="InterPro" id="IPR011333">
    <property type="entry name" value="SKP1/BTB/POZ_sf"/>
</dbReference>
<comment type="caution">
    <text evidence="3">The sequence shown here is derived from an EMBL/GenBank/DDBJ whole genome shotgun (WGS) entry which is preliminary data.</text>
</comment>
<evidence type="ECO:0000259" key="2">
    <source>
        <dbReference type="PROSITE" id="PS50097"/>
    </source>
</evidence>
<evidence type="ECO:0000313" key="4">
    <source>
        <dbReference type="Proteomes" id="UP001054252"/>
    </source>
</evidence>
<dbReference type="InterPro" id="IPR000210">
    <property type="entry name" value="BTB/POZ_dom"/>
</dbReference>
<name>A0AAV5IGA7_9ROSI</name>
<proteinExistence type="predicted"/>
<organism evidence="3 4">
    <name type="scientific">Rubroshorea leprosula</name>
    <dbReference type="NCBI Taxonomy" id="152421"/>
    <lineage>
        <taxon>Eukaryota</taxon>
        <taxon>Viridiplantae</taxon>
        <taxon>Streptophyta</taxon>
        <taxon>Embryophyta</taxon>
        <taxon>Tracheophyta</taxon>
        <taxon>Spermatophyta</taxon>
        <taxon>Magnoliopsida</taxon>
        <taxon>eudicotyledons</taxon>
        <taxon>Gunneridae</taxon>
        <taxon>Pentapetalae</taxon>
        <taxon>rosids</taxon>
        <taxon>malvids</taxon>
        <taxon>Malvales</taxon>
        <taxon>Dipterocarpaceae</taxon>
        <taxon>Rubroshorea</taxon>
    </lineage>
</organism>
<keyword evidence="4" id="KW-1185">Reference proteome</keyword>
<dbReference type="PANTHER" id="PTHR47457:SF1">
    <property type="entry name" value="BTB DOMAIN-CONTAINING PROTEIN-RELATED"/>
    <property type="match status" value="1"/>
</dbReference>
<feature type="domain" description="BTB" evidence="2">
    <location>
        <begin position="100"/>
        <end position="169"/>
    </location>
</feature>
<dbReference type="Gene3D" id="3.30.710.10">
    <property type="entry name" value="Potassium Channel Kv1.1, Chain A"/>
    <property type="match status" value="1"/>
</dbReference>